<dbReference type="OrthoDB" id="9800503at2"/>
<reference evidence="4" key="1">
    <citation type="journal article" date="2017" name="Environ. Microbiol. Rep.">
        <title>Genetic Diversity of Marine Anaerobic Ammonium-Oxidizing Bacteria as Revealed by Genomic and Proteomic Analyses of 'Candidatus Scalindua japonica'.</title>
        <authorList>
            <person name="Oshiki M."/>
            <person name="Mizuto K."/>
            <person name="Kimura Z."/>
            <person name="Kindaichi T."/>
            <person name="Satoh H."/>
            <person name="Okabe S."/>
        </authorList>
    </citation>
    <scope>NUCLEOTIDE SEQUENCE [LARGE SCALE GENOMIC DNA]</scope>
    <source>
        <strain evidence="4">husup-a2</strain>
    </source>
</reference>
<dbReference type="Gene3D" id="3.40.1620.10">
    <property type="entry name" value="YefM-like domain"/>
    <property type="match status" value="1"/>
</dbReference>
<keyword evidence="4" id="KW-1185">Reference proteome</keyword>
<dbReference type="AlphaFoldDB" id="A0A286TUK4"/>
<evidence type="ECO:0000256" key="2">
    <source>
        <dbReference type="RuleBase" id="RU362080"/>
    </source>
</evidence>
<sequence>MSQTVSVAKMKSHLSEYIAKSTYKKERFIITRRNKQVAALINIDDLHLIEQKEERMGLASLIGKWKHFDEIEESLEDIPNLRKKGGTGRDVSL</sequence>
<dbReference type="SUPFAM" id="SSF143120">
    <property type="entry name" value="YefM-like"/>
    <property type="match status" value="1"/>
</dbReference>
<dbReference type="InterPro" id="IPR006442">
    <property type="entry name" value="Antitoxin_Phd/YefM"/>
</dbReference>
<name>A0A286TUK4_9BACT</name>
<dbReference type="Proteomes" id="UP000218542">
    <property type="component" value="Unassembled WGS sequence"/>
</dbReference>
<comment type="similarity">
    <text evidence="1 2">Belongs to the phD/YefM antitoxin family.</text>
</comment>
<dbReference type="EMBL" id="BAOS01000004">
    <property type="protein sequence ID" value="GAX59556.1"/>
    <property type="molecule type" value="Genomic_DNA"/>
</dbReference>
<accession>A0A286TUK4</accession>
<dbReference type="Pfam" id="PF02604">
    <property type="entry name" value="PhdYeFM_antitox"/>
    <property type="match status" value="1"/>
</dbReference>
<dbReference type="NCBIfam" id="TIGR01552">
    <property type="entry name" value="phd_fam"/>
    <property type="match status" value="1"/>
</dbReference>
<protein>
    <recommendedName>
        <fullName evidence="2">Antitoxin</fullName>
    </recommendedName>
</protein>
<evidence type="ECO:0000256" key="1">
    <source>
        <dbReference type="ARBA" id="ARBA00009981"/>
    </source>
</evidence>
<evidence type="ECO:0000313" key="3">
    <source>
        <dbReference type="EMBL" id="GAX59556.1"/>
    </source>
</evidence>
<gene>
    <name evidence="3" type="ORF">SCALIN_C04_0044</name>
</gene>
<proteinExistence type="inferred from homology"/>
<comment type="function">
    <text evidence="2">Antitoxin component of a type II toxin-antitoxin (TA) system.</text>
</comment>
<dbReference type="InterPro" id="IPR036165">
    <property type="entry name" value="YefM-like_sf"/>
</dbReference>
<comment type="caution">
    <text evidence="3">The sequence shown here is derived from an EMBL/GenBank/DDBJ whole genome shotgun (WGS) entry which is preliminary data.</text>
</comment>
<organism evidence="3 4">
    <name type="scientific">Candidatus Scalindua japonica</name>
    <dbReference type="NCBI Taxonomy" id="1284222"/>
    <lineage>
        <taxon>Bacteria</taxon>
        <taxon>Pseudomonadati</taxon>
        <taxon>Planctomycetota</taxon>
        <taxon>Candidatus Brocadiia</taxon>
        <taxon>Candidatus Brocadiales</taxon>
        <taxon>Candidatus Scalinduaceae</taxon>
        <taxon>Candidatus Scalindua</taxon>
    </lineage>
</organism>
<dbReference type="RefSeq" id="WP_096892690.1">
    <property type="nucleotide sequence ID" value="NZ_BAOS01000004.1"/>
</dbReference>
<evidence type="ECO:0000313" key="4">
    <source>
        <dbReference type="Proteomes" id="UP000218542"/>
    </source>
</evidence>